<evidence type="ECO:0000313" key="1">
    <source>
        <dbReference type="EMBL" id="AFY29534.1"/>
    </source>
</evidence>
<reference evidence="2" key="1">
    <citation type="journal article" date="2013" name="Proc. Natl. Acad. Sci. U.S.A.">
        <title>Improving the coverage of the cyanobacterial phylum using diversity-driven genome sequencing.</title>
        <authorList>
            <person name="Shih P.M."/>
            <person name="Wu D."/>
            <person name="Latifi A."/>
            <person name="Axen S.D."/>
            <person name="Fewer D.P."/>
            <person name="Talla E."/>
            <person name="Calteau A."/>
            <person name="Cai F."/>
            <person name="Tandeau de Marsac N."/>
            <person name="Rippka R."/>
            <person name="Herdman M."/>
            <person name="Sivonen K."/>
            <person name="Coursin T."/>
            <person name="Laurent T."/>
            <person name="Goodwin L."/>
            <person name="Nolan M."/>
            <person name="Davenport K.W."/>
            <person name="Han C.S."/>
            <person name="Rubin E.M."/>
            <person name="Eisen J.A."/>
            <person name="Woyke T."/>
            <person name="Gugger M."/>
            <person name="Kerfeld C.A."/>
        </authorList>
    </citation>
    <scope>NUCLEOTIDE SEQUENCE [LARGE SCALE GENOMIC DNA]</scope>
    <source>
        <strain evidence="2">ATCC 27147 / PCC 6307</strain>
    </source>
</reference>
<protein>
    <submittedName>
        <fullName evidence="1">Uncharacterized protein</fullName>
    </submittedName>
</protein>
<dbReference type="HOGENOM" id="CLU_171014_0_0_3"/>
<gene>
    <name evidence="1" type="ordered locus">Cyagr_2428</name>
</gene>
<dbReference type="RefSeq" id="WP_015109972.1">
    <property type="nucleotide sequence ID" value="NC_019675.1"/>
</dbReference>
<dbReference type="EMBL" id="CP003495">
    <property type="protein sequence ID" value="AFY29534.1"/>
    <property type="molecule type" value="Genomic_DNA"/>
</dbReference>
<dbReference type="AlphaFoldDB" id="K9PAC0"/>
<dbReference type="eggNOG" id="ENOG5032HHN">
    <property type="taxonomic scope" value="Bacteria"/>
</dbReference>
<evidence type="ECO:0000313" key="2">
    <source>
        <dbReference type="Proteomes" id="UP000010388"/>
    </source>
</evidence>
<accession>K9PAC0</accession>
<proteinExistence type="predicted"/>
<dbReference type="OrthoDB" id="555862at2"/>
<organism evidence="1 2">
    <name type="scientific">Cyanobium gracile (strain ATCC 27147 / PCC 6307)</name>
    <dbReference type="NCBI Taxonomy" id="292564"/>
    <lineage>
        <taxon>Bacteria</taxon>
        <taxon>Bacillati</taxon>
        <taxon>Cyanobacteriota</taxon>
        <taxon>Cyanophyceae</taxon>
        <taxon>Synechococcales</taxon>
        <taxon>Prochlorococcaceae</taxon>
        <taxon>Cyanobium</taxon>
    </lineage>
</organism>
<name>K9PAC0_CYAGP</name>
<dbReference type="KEGG" id="cgc:Cyagr_2428"/>
<dbReference type="Proteomes" id="UP000010388">
    <property type="component" value="Chromosome"/>
</dbReference>
<sequence>MTYLLQFCGLSDPLQLFYLEQKSAAAPAGGTAAPGPIYGGFRPFQLDDLLGWALDTARGRCWDGEAIQRLVIDVWMERADVIRQWQLRLREEPAERVLVAGIGTQRDWEHRCEQLLRA</sequence>